<evidence type="ECO:0000256" key="1">
    <source>
        <dbReference type="ARBA" id="ARBA00022741"/>
    </source>
</evidence>
<evidence type="ECO:0000256" key="4">
    <source>
        <dbReference type="ARBA" id="ARBA00022840"/>
    </source>
</evidence>
<keyword evidence="3" id="KW-0347">Helicase</keyword>
<dbReference type="EMBL" id="KE124901">
    <property type="protein sequence ID" value="EPB75449.1"/>
    <property type="molecule type" value="Genomic_DNA"/>
</dbReference>
<dbReference type="PANTHER" id="PTHR43788">
    <property type="entry name" value="DNA2/NAM7 HELICASE FAMILY MEMBER"/>
    <property type="match status" value="1"/>
</dbReference>
<sequence>MTVAARLSAARNIYIGDGHQLEPCSPCTRLSSPALVWARSIVGTLLCARAVTVASLITMFRAHPTLNEQPKKCFYIESLIGGNKERDRCLLLDIIRFPRHRTLFAFVDVEESSVNSASHSHSNVAEIRVCRTLVGFLLNAGIGTESIFIITFYKEQHRQLEEYARSVGVGLSIAEAT</sequence>
<dbReference type="InterPro" id="IPR027417">
    <property type="entry name" value="P-loop_NTPase"/>
</dbReference>
<keyword evidence="2" id="KW-0378">Hydrolase</keyword>
<dbReference type="GO" id="GO:0043139">
    <property type="term" value="F:5'-3' DNA helicase activity"/>
    <property type="evidence" value="ECO:0007669"/>
    <property type="project" value="TreeGrafter"/>
</dbReference>
<accession>A0A0D6LUC4</accession>
<gene>
    <name evidence="6" type="ORF">ANCCEY_05455</name>
</gene>
<keyword evidence="4" id="KW-0067">ATP-binding</keyword>
<proteinExistence type="predicted"/>
<evidence type="ECO:0000256" key="2">
    <source>
        <dbReference type="ARBA" id="ARBA00022801"/>
    </source>
</evidence>
<name>A0A0D6LUC4_9BILA</name>
<keyword evidence="7" id="KW-1185">Reference proteome</keyword>
<dbReference type="InterPro" id="IPR041679">
    <property type="entry name" value="DNA2/NAM7-like_C"/>
</dbReference>
<evidence type="ECO:0000259" key="5">
    <source>
        <dbReference type="Pfam" id="PF13087"/>
    </source>
</evidence>
<dbReference type="GO" id="GO:0005524">
    <property type="term" value="F:ATP binding"/>
    <property type="evidence" value="ECO:0007669"/>
    <property type="project" value="UniProtKB-KW"/>
</dbReference>
<feature type="domain" description="DNA2/NAM7 helicase-like C-terminal" evidence="5">
    <location>
        <begin position="40"/>
        <end position="165"/>
    </location>
</feature>
<keyword evidence="1" id="KW-0547">Nucleotide-binding</keyword>
<organism evidence="6 7">
    <name type="scientific">Ancylostoma ceylanicum</name>
    <dbReference type="NCBI Taxonomy" id="53326"/>
    <lineage>
        <taxon>Eukaryota</taxon>
        <taxon>Metazoa</taxon>
        <taxon>Ecdysozoa</taxon>
        <taxon>Nematoda</taxon>
        <taxon>Chromadorea</taxon>
        <taxon>Rhabditida</taxon>
        <taxon>Rhabditina</taxon>
        <taxon>Rhabditomorpha</taxon>
        <taxon>Strongyloidea</taxon>
        <taxon>Ancylostomatidae</taxon>
        <taxon>Ancylostomatinae</taxon>
        <taxon>Ancylostoma</taxon>
    </lineage>
</organism>
<dbReference type="PANTHER" id="PTHR43788:SF16">
    <property type="entry name" value="HELICASE WITH ZINC FINGER 2"/>
    <property type="match status" value="1"/>
</dbReference>
<protein>
    <recommendedName>
        <fullName evidence="5">DNA2/NAM7 helicase-like C-terminal domain-containing protein</fullName>
    </recommendedName>
</protein>
<dbReference type="Pfam" id="PF13087">
    <property type="entry name" value="AAA_12"/>
    <property type="match status" value="1"/>
</dbReference>
<evidence type="ECO:0000256" key="3">
    <source>
        <dbReference type="ARBA" id="ARBA00022806"/>
    </source>
</evidence>
<dbReference type="InterPro" id="IPR050534">
    <property type="entry name" value="Coronavir_polyprotein_1ab"/>
</dbReference>
<dbReference type="Gene3D" id="3.40.50.300">
    <property type="entry name" value="P-loop containing nucleotide triphosphate hydrolases"/>
    <property type="match status" value="1"/>
</dbReference>
<dbReference type="AlphaFoldDB" id="A0A0D6LUC4"/>
<dbReference type="GO" id="GO:0016787">
    <property type="term" value="F:hydrolase activity"/>
    <property type="evidence" value="ECO:0007669"/>
    <property type="project" value="UniProtKB-KW"/>
</dbReference>
<evidence type="ECO:0000313" key="7">
    <source>
        <dbReference type="Proteomes" id="UP000054495"/>
    </source>
</evidence>
<evidence type="ECO:0000313" key="6">
    <source>
        <dbReference type="EMBL" id="EPB75449.1"/>
    </source>
</evidence>
<dbReference type="Proteomes" id="UP000054495">
    <property type="component" value="Unassembled WGS sequence"/>
</dbReference>
<reference evidence="6 7" key="1">
    <citation type="submission" date="2013-05" db="EMBL/GenBank/DDBJ databases">
        <title>Draft genome of the parasitic nematode Anyclostoma ceylanicum.</title>
        <authorList>
            <person name="Mitreva M."/>
        </authorList>
    </citation>
    <scope>NUCLEOTIDE SEQUENCE [LARGE SCALE GENOMIC DNA]</scope>
</reference>